<proteinExistence type="predicted"/>
<comment type="caution">
    <text evidence="1">The sequence shown here is derived from an EMBL/GenBank/DDBJ whole genome shotgun (WGS) entry which is preliminary data.</text>
</comment>
<protein>
    <submittedName>
        <fullName evidence="1">Uncharacterized protein</fullName>
    </submittedName>
</protein>
<accession>A0A9D4EQH5</accession>
<sequence>MKPWEHDCRDDCHTHVSDFQSLSRDLSLIKIFVNIDTVELCEVFRGTNIGILKLDTAECASLASKSMHTLKKFTKLFLWGTYIGRCTLQLPATIHVISLQEVESSSEWLCSLLIELSSLEHPVECELWNVVLQQCADESISYSQSSMSELRSEILSRDMSEIAILVENGSVELFEIFRSTNIGILTLKTAECASLTSRIVFTLNKLAKLCLFGTYRERCTLHLPATLQCISMQEVECSAEWLCSLLVALWTLDHPVECELWNVVLQQCACELGDNSQARVSDFHSEILSIDFTQTTILLTNGSVELFKLFRGTNIGILTVNTADMYH</sequence>
<reference evidence="1" key="2">
    <citation type="submission" date="2020-11" db="EMBL/GenBank/DDBJ databases">
        <authorList>
            <person name="McCartney M.A."/>
            <person name="Auch B."/>
            <person name="Kono T."/>
            <person name="Mallez S."/>
            <person name="Becker A."/>
            <person name="Gohl D.M."/>
            <person name="Silverstein K.A.T."/>
            <person name="Koren S."/>
            <person name="Bechman K.B."/>
            <person name="Herman A."/>
            <person name="Abrahante J.E."/>
            <person name="Garbe J."/>
        </authorList>
    </citation>
    <scope>NUCLEOTIDE SEQUENCE</scope>
    <source>
        <strain evidence="1">Duluth1</strain>
        <tissue evidence="1">Whole animal</tissue>
    </source>
</reference>
<name>A0A9D4EQH5_DREPO</name>
<dbReference type="EMBL" id="JAIWYP010000008">
    <property type="protein sequence ID" value="KAH3783538.1"/>
    <property type="molecule type" value="Genomic_DNA"/>
</dbReference>
<gene>
    <name evidence="1" type="ORF">DPMN_161477</name>
</gene>
<dbReference type="AlphaFoldDB" id="A0A9D4EQH5"/>
<organism evidence="1 2">
    <name type="scientific">Dreissena polymorpha</name>
    <name type="common">Zebra mussel</name>
    <name type="synonym">Mytilus polymorpha</name>
    <dbReference type="NCBI Taxonomy" id="45954"/>
    <lineage>
        <taxon>Eukaryota</taxon>
        <taxon>Metazoa</taxon>
        <taxon>Spiralia</taxon>
        <taxon>Lophotrochozoa</taxon>
        <taxon>Mollusca</taxon>
        <taxon>Bivalvia</taxon>
        <taxon>Autobranchia</taxon>
        <taxon>Heteroconchia</taxon>
        <taxon>Euheterodonta</taxon>
        <taxon>Imparidentia</taxon>
        <taxon>Neoheterodontei</taxon>
        <taxon>Myida</taxon>
        <taxon>Dreissenoidea</taxon>
        <taxon>Dreissenidae</taxon>
        <taxon>Dreissena</taxon>
    </lineage>
</organism>
<dbReference type="Proteomes" id="UP000828390">
    <property type="component" value="Unassembled WGS sequence"/>
</dbReference>
<keyword evidence="2" id="KW-1185">Reference proteome</keyword>
<reference evidence="1" key="1">
    <citation type="journal article" date="2019" name="bioRxiv">
        <title>The Genome of the Zebra Mussel, Dreissena polymorpha: A Resource for Invasive Species Research.</title>
        <authorList>
            <person name="McCartney M.A."/>
            <person name="Auch B."/>
            <person name="Kono T."/>
            <person name="Mallez S."/>
            <person name="Zhang Y."/>
            <person name="Obille A."/>
            <person name="Becker A."/>
            <person name="Abrahante J.E."/>
            <person name="Garbe J."/>
            <person name="Badalamenti J.P."/>
            <person name="Herman A."/>
            <person name="Mangelson H."/>
            <person name="Liachko I."/>
            <person name="Sullivan S."/>
            <person name="Sone E.D."/>
            <person name="Koren S."/>
            <person name="Silverstein K.A.T."/>
            <person name="Beckman K.B."/>
            <person name="Gohl D.M."/>
        </authorList>
    </citation>
    <scope>NUCLEOTIDE SEQUENCE</scope>
    <source>
        <strain evidence="1">Duluth1</strain>
        <tissue evidence="1">Whole animal</tissue>
    </source>
</reference>
<evidence type="ECO:0000313" key="1">
    <source>
        <dbReference type="EMBL" id="KAH3783538.1"/>
    </source>
</evidence>
<evidence type="ECO:0000313" key="2">
    <source>
        <dbReference type="Proteomes" id="UP000828390"/>
    </source>
</evidence>